<dbReference type="AlphaFoldDB" id="A0AAW6RFY2"/>
<keyword evidence="6" id="KW-1185">Reference proteome</keyword>
<feature type="region of interest" description="Disordered" evidence="4">
    <location>
        <begin position="1"/>
        <end position="39"/>
    </location>
</feature>
<keyword evidence="2" id="KW-0285">Flavoprotein</keyword>
<dbReference type="InterPro" id="IPR052397">
    <property type="entry name" value="NADPH-QR_MdaB"/>
</dbReference>
<evidence type="ECO:0000256" key="2">
    <source>
        <dbReference type="ARBA" id="ARBA00022630"/>
    </source>
</evidence>
<evidence type="ECO:0000313" key="5">
    <source>
        <dbReference type="EMBL" id="MDG9699298.1"/>
    </source>
</evidence>
<dbReference type="PANTHER" id="PTHR46305:SF3">
    <property type="entry name" value="NADPH:QUINONE OXIDOREDUCTASE MDAB"/>
    <property type="match status" value="1"/>
</dbReference>
<evidence type="ECO:0000256" key="3">
    <source>
        <dbReference type="ARBA" id="ARBA00022827"/>
    </source>
</evidence>
<dbReference type="Proteomes" id="UP001237156">
    <property type="component" value="Unassembled WGS sequence"/>
</dbReference>
<evidence type="ECO:0000256" key="1">
    <source>
        <dbReference type="ARBA" id="ARBA00001974"/>
    </source>
</evidence>
<comment type="cofactor">
    <cofactor evidence="1">
        <name>FAD</name>
        <dbReference type="ChEBI" id="CHEBI:57692"/>
    </cofactor>
</comment>
<organism evidence="5 6">
    <name type="scientific">Ottowia cancrivicina</name>
    <dbReference type="NCBI Taxonomy" id="3040346"/>
    <lineage>
        <taxon>Bacteria</taxon>
        <taxon>Pseudomonadati</taxon>
        <taxon>Pseudomonadota</taxon>
        <taxon>Betaproteobacteria</taxon>
        <taxon>Burkholderiales</taxon>
        <taxon>Comamonadaceae</taxon>
        <taxon>Ottowia</taxon>
    </lineage>
</organism>
<gene>
    <name evidence="5" type="ORF">QB898_06100</name>
</gene>
<dbReference type="RefSeq" id="WP_279524227.1">
    <property type="nucleotide sequence ID" value="NZ_JARVII010000009.1"/>
</dbReference>
<name>A0AAW6RFY2_9BURK</name>
<dbReference type="EMBL" id="JARVII010000009">
    <property type="protein sequence ID" value="MDG9699298.1"/>
    <property type="molecule type" value="Genomic_DNA"/>
</dbReference>
<proteinExistence type="predicted"/>
<keyword evidence="3" id="KW-0274">FAD</keyword>
<reference evidence="5 6" key="1">
    <citation type="submission" date="2023-04" db="EMBL/GenBank/DDBJ databases">
        <title>Ottowia paracancer sp. nov., isolated from human stomach.</title>
        <authorList>
            <person name="Song Y."/>
        </authorList>
    </citation>
    <scope>NUCLEOTIDE SEQUENCE [LARGE SCALE GENOMIC DNA]</scope>
    <source>
        <strain evidence="5 6">10c7w1</strain>
    </source>
</reference>
<comment type="caution">
    <text evidence="5">The sequence shown here is derived from an EMBL/GenBank/DDBJ whole genome shotgun (WGS) entry which is preliminary data.</text>
</comment>
<protein>
    <submittedName>
        <fullName evidence="5">Uncharacterized protein</fullName>
    </submittedName>
</protein>
<evidence type="ECO:0000256" key="4">
    <source>
        <dbReference type="SAM" id="MobiDB-lite"/>
    </source>
</evidence>
<dbReference type="PANTHER" id="PTHR46305">
    <property type="match status" value="1"/>
</dbReference>
<evidence type="ECO:0000313" key="6">
    <source>
        <dbReference type="Proteomes" id="UP001237156"/>
    </source>
</evidence>
<accession>A0AAW6RFY2</accession>
<sequence>MFTAGVGTDKPIISNGRHRASPTERHGTGSRLHSKKHMTSSAWNAPIKAFFREGDSFEGACLGSVHFHFCRTNECFSAARLLAFI</sequence>